<proteinExistence type="predicted"/>
<accession>A0A1W0E546</accession>
<dbReference type="EMBL" id="MNPJ01000020">
    <property type="protein sequence ID" value="OQS54385.1"/>
    <property type="molecule type" value="Genomic_DNA"/>
</dbReference>
<comment type="caution">
    <text evidence="1">The sequence shown here is derived from an EMBL/GenBank/DDBJ whole genome shotgun (WGS) entry which is preliminary data.</text>
</comment>
<sequence>MLFSIFYYNLFILSAVHESDNSLEKCKKFVAELDKEKLKENKRKSLKIFSENKISMDTHSFERNGVVFSYSILKTDEEQLKEMITFVKEHLKKEHDVITDEDISLYDLTEELKKIFGDRKLTPKYEKAKTEYLEWLKNKKINGFEVSAEKFCELTDEPCPVEIYNEHDNIFFELLIKKQDLDVSICLYNGAEKSFKMVLRFANFNNSFGYVYGCFVILKNFIKIRMEPCENNFDFENFRGKITKCNCISCRKYKPLIAYLLHLQGIFDTDLSARNLSYCDKLSLYYGRRYGLLKEIEEGIRKLQEIKSSLE</sequence>
<organism evidence="1 2">
    <name type="scientific">Ecytonucleospora hepatopenaei</name>
    <dbReference type="NCBI Taxonomy" id="646526"/>
    <lineage>
        <taxon>Eukaryota</taxon>
        <taxon>Fungi</taxon>
        <taxon>Fungi incertae sedis</taxon>
        <taxon>Microsporidia</taxon>
        <taxon>Enterocytozoonidae</taxon>
        <taxon>Ecytonucleospora</taxon>
    </lineage>
</organism>
<evidence type="ECO:0000313" key="1">
    <source>
        <dbReference type="EMBL" id="OQS54385.1"/>
    </source>
</evidence>
<dbReference type="Proteomes" id="UP000192758">
    <property type="component" value="Unassembled WGS sequence"/>
</dbReference>
<keyword evidence="2" id="KW-1185">Reference proteome</keyword>
<dbReference type="AlphaFoldDB" id="A0A1W0E546"/>
<dbReference type="VEuPathDB" id="MicrosporidiaDB:EHP00_1077"/>
<reference evidence="1 2" key="1">
    <citation type="journal article" date="2017" name="Environ. Microbiol.">
        <title>Decay of the glycolytic pathway and adaptation to intranuclear parasitism within Enterocytozoonidae microsporidia.</title>
        <authorList>
            <person name="Wiredu Boakye D."/>
            <person name="Jaroenlak P."/>
            <person name="Prachumwat A."/>
            <person name="Williams T.A."/>
            <person name="Bateman K.S."/>
            <person name="Itsathitphaisarn O."/>
            <person name="Sritunyalucksana K."/>
            <person name="Paszkiewicz K.H."/>
            <person name="Moore K.A."/>
            <person name="Stentiford G.D."/>
            <person name="Williams B.A."/>
        </authorList>
    </citation>
    <scope>NUCLEOTIDE SEQUENCE [LARGE SCALE GENOMIC DNA]</scope>
    <source>
        <strain evidence="1 2">TH1</strain>
    </source>
</reference>
<name>A0A1W0E546_9MICR</name>
<gene>
    <name evidence="1" type="ORF">EHP00_1077</name>
</gene>
<evidence type="ECO:0000313" key="2">
    <source>
        <dbReference type="Proteomes" id="UP000192758"/>
    </source>
</evidence>
<protein>
    <submittedName>
        <fullName evidence="1">Uncharacterized protein</fullName>
    </submittedName>
</protein>